<dbReference type="GO" id="GO:0007155">
    <property type="term" value="P:cell adhesion"/>
    <property type="evidence" value="ECO:0007669"/>
    <property type="project" value="UniProtKB-KW"/>
</dbReference>
<dbReference type="Pfam" id="PF00193">
    <property type="entry name" value="Xlink"/>
    <property type="match status" value="1"/>
</dbReference>
<evidence type="ECO:0000256" key="24">
    <source>
        <dbReference type="PROSITE-ProRule" id="PRU00323"/>
    </source>
</evidence>
<dbReference type="SMART" id="SM00445">
    <property type="entry name" value="LINK"/>
    <property type="match status" value="1"/>
</dbReference>
<evidence type="ECO:0000256" key="13">
    <source>
        <dbReference type="ARBA" id="ARBA00023136"/>
    </source>
</evidence>
<dbReference type="InterPro" id="IPR043210">
    <property type="entry name" value="CD44_antigen-like"/>
</dbReference>
<evidence type="ECO:0000256" key="19">
    <source>
        <dbReference type="ARBA" id="ARBA00029928"/>
    </source>
</evidence>
<feature type="compositionally biased region" description="Polar residues" evidence="25">
    <location>
        <begin position="136"/>
        <end position="159"/>
    </location>
</feature>
<dbReference type="SUPFAM" id="SSF56436">
    <property type="entry name" value="C-type lectin-like"/>
    <property type="match status" value="1"/>
</dbReference>
<feature type="compositionally biased region" description="Polar residues" evidence="25">
    <location>
        <begin position="313"/>
        <end position="322"/>
    </location>
</feature>
<sequence>MWDLLQFLTSGLLAVVGTGTPQVEHRSCSYGGVFHVRVSSNYSLTFQEADELCQSLYGNLATETQIREAFSKGLDTCRYGWIHDQHILMVHHGVQPDCPSNGTGIHFLEDTPESLTDAYCYDPSVTSDITCDESVVSESVTPPDTKTTKESTAVTSGPSESVIEKVPTEVSLEEDGLETKNPTVQTHTEISPDTVESIPEVQHPTDGPEDANGSTTEPSEMAPTGRDELAEGIEVATKPTTGDPMTTTGEREKEPGEGMIATHSEDDEALGSDATTTSPDETTPHGDHEHTAAEDGDVKQVNGTEAIAEDTDVQQSNGTQTVLEEADVQQVDGTETEDVPTTTVPGTLKPSEASPSEGDEEEDEELLGLPTSIPVYTTTATFTATESEDADQEGNAESREESTTEASLDSMPETTETPGDKDVDLKEEPSNDYDQKHAISSGSPGGPRGRMGPKNTQKEAKPTPASQEASGAPGWLIIFSFVMVVGALLCIFAAIATKERWLGPRRRSQTQVKDSSGNGEKKAALSLTAEKQHEMVTLMNNGQVQTNGRMDEFTVIALEEPPEKEFLA</sequence>
<evidence type="ECO:0000256" key="4">
    <source>
        <dbReference type="ARBA" id="ARBA00020474"/>
    </source>
</evidence>
<evidence type="ECO:0000256" key="17">
    <source>
        <dbReference type="ARBA" id="ARBA00023273"/>
    </source>
</evidence>
<feature type="compositionally biased region" description="Basic and acidic residues" evidence="25">
    <location>
        <begin position="418"/>
        <end position="437"/>
    </location>
</feature>
<dbReference type="InterPro" id="IPR016187">
    <property type="entry name" value="CTDL_fold"/>
</dbReference>
<evidence type="ECO:0000313" key="29">
    <source>
        <dbReference type="EMBL" id="KAL2088940.1"/>
    </source>
</evidence>
<keyword evidence="8 26" id="KW-0812">Transmembrane</keyword>
<evidence type="ECO:0000256" key="7">
    <source>
        <dbReference type="ARBA" id="ARBA00022553"/>
    </source>
</evidence>
<dbReference type="PANTHER" id="PTHR10225:SF6">
    <property type="entry name" value="CD44 ANTIGEN"/>
    <property type="match status" value="1"/>
</dbReference>
<dbReference type="PROSITE" id="PS50963">
    <property type="entry name" value="LINK_2"/>
    <property type="match status" value="1"/>
</dbReference>
<dbReference type="Gene3D" id="3.10.100.10">
    <property type="entry name" value="Mannose-Binding Protein A, subunit A"/>
    <property type="match status" value="1"/>
</dbReference>
<proteinExistence type="predicted"/>
<keyword evidence="16" id="KW-0325">Glycoprotein</keyword>
<evidence type="ECO:0000256" key="9">
    <source>
        <dbReference type="ARBA" id="ARBA00022729"/>
    </source>
</evidence>
<keyword evidence="30" id="KW-1185">Reference proteome</keyword>
<dbReference type="InterPro" id="IPR016186">
    <property type="entry name" value="C-type_lectin-like/link_sf"/>
</dbReference>
<dbReference type="GO" id="GO:0005902">
    <property type="term" value="C:microvillus"/>
    <property type="evidence" value="ECO:0007669"/>
    <property type="project" value="UniProtKB-SubCell"/>
</dbReference>
<keyword evidence="6" id="KW-0964">Secreted</keyword>
<name>A0ABD1JP58_9TELE</name>
<evidence type="ECO:0000256" key="6">
    <source>
        <dbReference type="ARBA" id="ARBA00022525"/>
    </source>
</evidence>
<evidence type="ECO:0000256" key="15">
    <source>
        <dbReference type="ARBA" id="ARBA00023170"/>
    </source>
</evidence>
<protein>
    <recommendedName>
        <fullName evidence="4">CD44 antigen</fullName>
    </recommendedName>
    <alternativeName>
        <fullName evidence="22">GP90 lymphocyte homing/adhesion receptor</fullName>
    </alternativeName>
    <alternativeName>
        <fullName evidence="21">HUTCH-I</fullName>
    </alternativeName>
    <alternativeName>
        <fullName evidence="23">Hermes antigen</fullName>
    </alternativeName>
    <alternativeName>
        <fullName evidence="20">Hyaluronate receptor</fullName>
    </alternativeName>
    <alternativeName>
        <fullName evidence="18">Phagocytic glycoprotein 1</fullName>
    </alternativeName>
    <alternativeName>
        <fullName evidence="19">Phagocytic glycoprotein I</fullName>
    </alternativeName>
</protein>
<dbReference type="AlphaFoldDB" id="A0ABD1JP58"/>
<keyword evidence="12 26" id="KW-1133">Transmembrane helix</keyword>
<evidence type="ECO:0000256" key="23">
    <source>
        <dbReference type="ARBA" id="ARBA00032917"/>
    </source>
</evidence>
<keyword evidence="9 27" id="KW-0732">Signal</keyword>
<evidence type="ECO:0000256" key="18">
    <source>
        <dbReference type="ARBA" id="ARBA00029917"/>
    </source>
</evidence>
<evidence type="ECO:0000256" key="16">
    <source>
        <dbReference type="ARBA" id="ARBA00023180"/>
    </source>
</evidence>
<keyword evidence="10" id="KW-0130">Cell adhesion</keyword>
<dbReference type="GO" id="GO:0005886">
    <property type="term" value="C:plasma membrane"/>
    <property type="evidence" value="ECO:0007669"/>
    <property type="project" value="UniProtKB-SubCell"/>
</dbReference>
<feature type="compositionally biased region" description="Low complexity" evidence="25">
    <location>
        <begin position="339"/>
        <end position="356"/>
    </location>
</feature>
<evidence type="ECO:0000256" key="26">
    <source>
        <dbReference type="SAM" id="Phobius"/>
    </source>
</evidence>
<dbReference type="Proteomes" id="UP001591681">
    <property type="component" value="Unassembled WGS sequence"/>
</dbReference>
<gene>
    <name evidence="29" type="ORF">ACEWY4_015839</name>
</gene>
<evidence type="ECO:0000256" key="11">
    <source>
        <dbReference type="ARBA" id="ARBA00022974"/>
    </source>
</evidence>
<comment type="caution">
    <text evidence="29">The sequence shown here is derived from an EMBL/GenBank/DDBJ whole genome shotgun (WGS) entry which is preliminary data.</text>
</comment>
<feature type="compositionally biased region" description="Polar residues" evidence="25">
    <location>
        <begin position="180"/>
        <end position="191"/>
    </location>
</feature>
<keyword evidence="11" id="KW-0654">Proteoglycan</keyword>
<dbReference type="InterPro" id="IPR001231">
    <property type="entry name" value="CD44_antigen"/>
</dbReference>
<feature type="disulfide bond" evidence="24">
    <location>
        <begin position="77"/>
        <end position="98"/>
    </location>
</feature>
<evidence type="ECO:0000313" key="30">
    <source>
        <dbReference type="Proteomes" id="UP001591681"/>
    </source>
</evidence>
<dbReference type="InterPro" id="IPR000538">
    <property type="entry name" value="Link_dom"/>
</dbReference>
<comment type="subcellular location">
    <subcellularLocation>
        <location evidence="2">Cell membrane</location>
        <topology evidence="2">Single-pass type I membrane protein</topology>
    </subcellularLocation>
    <subcellularLocation>
        <location evidence="1">Cell projection</location>
        <location evidence="1">Microvillus</location>
    </subcellularLocation>
    <subcellularLocation>
        <location evidence="3">Secreted</location>
    </subcellularLocation>
</comment>
<evidence type="ECO:0000256" key="5">
    <source>
        <dbReference type="ARBA" id="ARBA00022475"/>
    </source>
</evidence>
<dbReference type="EMBL" id="JBHFQA010000013">
    <property type="protein sequence ID" value="KAL2088940.1"/>
    <property type="molecule type" value="Genomic_DNA"/>
</dbReference>
<evidence type="ECO:0000256" key="27">
    <source>
        <dbReference type="SAM" id="SignalP"/>
    </source>
</evidence>
<keyword evidence="15" id="KW-0675">Receptor</keyword>
<feature type="compositionally biased region" description="Basic and acidic residues" evidence="25">
    <location>
        <begin position="282"/>
        <end position="298"/>
    </location>
</feature>
<feature type="chain" id="PRO_5044893783" description="CD44 antigen" evidence="27">
    <location>
        <begin position="20"/>
        <end position="568"/>
    </location>
</feature>
<accession>A0ABD1JP58</accession>
<evidence type="ECO:0000256" key="10">
    <source>
        <dbReference type="ARBA" id="ARBA00022889"/>
    </source>
</evidence>
<feature type="region of interest" description="Disordered" evidence="25">
    <location>
        <begin position="133"/>
        <end position="470"/>
    </location>
</feature>
<feature type="domain" description="Link" evidence="28">
    <location>
        <begin position="32"/>
        <end position="122"/>
    </location>
</feature>
<dbReference type="PRINTS" id="PR00658">
    <property type="entry name" value="CD44"/>
</dbReference>
<evidence type="ECO:0000256" key="3">
    <source>
        <dbReference type="ARBA" id="ARBA00004613"/>
    </source>
</evidence>
<dbReference type="GO" id="GO:0005576">
    <property type="term" value="C:extracellular region"/>
    <property type="evidence" value="ECO:0007669"/>
    <property type="project" value="UniProtKB-SubCell"/>
</dbReference>
<evidence type="ECO:0000256" key="25">
    <source>
        <dbReference type="SAM" id="MobiDB-lite"/>
    </source>
</evidence>
<keyword evidence="14 24" id="KW-1015">Disulfide bond</keyword>
<evidence type="ECO:0000256" key="21">
    <source>
        <dbReference type="ARBA" id="ARBA00031823"/>
    </source>
</evidence>
<evidence type="ECO:0000256" key="12">
    <source>
        <dbReference type="ARBA" id="ARBA00022989"/>
    </source>
</evidence>
<evidence type="ECO:0000256" key="8">
    <source>
        <dbReference type="ARBA" id="ARBA00022692"/>
    </source>
</evidence>
<evidence type="ECO:0000256" key="2">
    <source>
        <dbReference type="ARBA" id="ARBA00004251"/>
    </source>
</evidence>
<keyword evidence="17" id="KW-0966">Cell projection</keyword>
<keyword evidence="5" id="KW-1003">Cell membrane</keyword>
<dbReference type="PANTHER" id="PTHR10225">
    <property type="entry name" value="HYALURONAN RECEPTOR"/>
    <property type="match status" value="1"/>
</dbReference>
<dbReference type="PRINTS" id="PR01265">
    <property type="entry name" value="LINKMODULE"/>
</dbReference>
<evidence type="ECO:0000256" key="1">
    <source>
        <dbReference type="ARBA" id="ARBA00004105"/>
    </source>
</evidence>
<keyword evidence="13 26" id="KW-0472">Membrane</keyword>
<keyword evidence="7" id="KW-0597">Phosphoprotein</keyword>
<reference evidence="29 30" key="1">
    <citation type="submission" date="2024-09" db="EMBL/GenBank/DDBJ databases">
        <title>A chromosome-level genome assembly of Gray's grenadier anchovy, Coilia grayii.</title>
        <authorList>
            <person name="Fu Z."/>
        </authorList>
    </citation>
    <scope>NUCLEOTIDE SEQUENCE [LARGE SCALE GENOMIC DNA]</scope>
    <source>
        <strain evidence="29">G4</strain>
        <tissue evidence="29">Muscle</tissue>
    </source>
</reference>
<evidence type="ECO:0000256" key="20">
    <source>
        <dbReference type="ARBA" id="ARBA00031179"/>
    </source>
</evidence>
<feature type="compositionally biased region" description="Acidic residues" evidence="25">
    <location>
        <begin position="357"/>
        <end position="366"/>
    </location>
</feature>
<evidence type="ECO:0000256" key="22">
    <source>
        <dbReference type="ARBA" id="ARBA00032514"/>
    </source>
</evidence>
<evidence type="ECO:0000256" key="14">
    <source>
        <dbReference type="ARBA" id="ARBA00023157"/>
    </source>
</evidence>
<feature type="transmembrane region" description="Helical" evidence="26">
    <location>
        <begin position="474"/>
        <end position="497"/>
    </location>
</feature>
<organism evidence="29 30">
    <name type="scientific">Coilia grayii</name>
    <name type="common">Gray's grenadier anchovy</name>
    <dbReference type="NCBI Taxonomy" id="363190"/>
    <lineage>
        <taxon>Eukaryota</taxon>
        <taxon>Metazoa</taxon>
        <taxon>Chordata</taxon>
        <taxon>Craniata</taxon>
        <taxon>Vertebrata</taxon>
        <taxon>Euteleostomi</taxon>
        <taxon>Actinopterygii</taxon>
        <taxon>Neopterygii</taxon>
        <taxon>Teleostei</taxon>
        <taxon>Clupei</taxon>
        <taxon>Clupeiformes</taxon>
        <taxon>Clupeoidei</taxon>
        <taxon>Engraulidae</taxon>
        <taxon>Coilinae</taxon>
        <taxon>Coilia</taxon>
    </lineage>
</organism>
<evidence type="ECO:0000259" key="28">
    <source>
        <dbReference type="PROSITE" id="PS50963"/>
    </source>
</evidence>
<feature type="compositionally biased region" description="Low complexity" evidence="25">
    <location>
        <begin position="237"/>
        <end position="248"/>
    </location>
</feature>
<comment type="caution">
    <text evidence="24">Lacks conserved residue(s) required for the propagation of feature annotation.</text>
</comment>
<feature type="signal peptide" evidence="27">
    <location>
        <begin position="1"/>
        <end position="19"/>
    </location>
</feature>